<dbReference type="AlphaFoldDB" id="A0A6N9THA0"/>
<proteinExistence type="predicted"/>
<organism evidence="1 2">
    <name type="scientific">Alteromonas genovensis</name>
    <dbReference type="NCBI Taxonomy" id="471225"/>
    <lineage>
        <taxon>Bacteria</taxon>
        <taxon>Pseudomonadati</taxon>
        <taxon>Pseudomonadota</taxon>
        <taxon>Gammaproteobacteria</taxon>
        <taxon>Alteromonadales</taxon>
        <taxon>Alteromonadaceae</taxon>
        <taxon>Alteromonas/Salinimonas group</taxon>
        <taxon>Alteromonas</taxon>
    </lineage>
</organism>
<dbReference type="EMBL" id="JAAAWO010000011">
    <property type="protein sequence ID" value="NDW16683.1"/>
    <property type="molecule type" value="Genomic_DNA"/>
</dbReference>
<accession>A0A6N9THA0</accession>
<evidence type="ECO:0000313" key="2">
    <source>
        <dbReference type="Proteomes" id="UP000471381"/>
    </source>
</evidence>
<gene>
    <name evidence="1" type="ORF">GTQ48_14305</name>
</gene>
<sequence length="122" mass="13181">MLSQFSKNIADSVQAEIAMAAKKEANGDVAASFRHLETAHVLGQESTWWHVKAHILMFGWAFRQKDVKECLGQVFRIIGAATKTAIGLVPAGNTGGSNISPFKTLPIKAEIQHAILKAKGQV</sequence>
<dbReference type="Pfam" id="PF12487">
    <property type="entry name" value="DUF3703"/>
    <property type="match status" value="1"/>
</dbReference>
<name>A0A6N9THA0_9ALTE</name>
<comment type="caution">
    <text evidence="1">The sequence shown here is derived from an EMBL/GenBank/DDBJ whole genome shotgun (WGS) entry which is preliminary data.</text>
</comment>
<protein>
    <submittedName>
        <fullName evidence="1">DUF3703 domain-containing protein</fullName>
    </submittedName>
</protein>
<dbReference type="RefSeq" id="WP_163107274.1">
    <property type="nucleotide sequence ID" value="NZ_JAAAWO010000011.1"/>
</dbReference>
<dbReference type="Proteomes" id="UP000471381">
    <property type="component" value="Unassembled WGS sequence"/>
</dbReference>
<evidence type="ECO:0000313" key="1">
    <source>
        <dbReference type="EMBL" id="NDW16683.1"/>
    </source>
</evidence>
<reference evidence="1 2" key="1">
    <citation type="submission" date="2020-01" db="EMBL/GenBank/DDBJ databases">
        <title>Genomes of bacteria type strains.</title>
        <authorList>
            <person name="Chen J."/>
            <person name="Zhu S."/>
            <person name="Yang J."/>
        </authorList>
    </citation>
    <scope>NUCLEOTIDE SEQUENCE [LARGE SCALE GENOMIC DNA]</scope>
    <source>
        <strain evidence="1 2">LMG 24078</strain>
    </source>
</reference>
<keyword evidence="2" id="KW-1185">Reference proteome</keyword>
<dbReference type="InterPro" id="IPR022172">
    <property type="entry name" value="DUF3703"/>
</dbReference>